<keyword evidence="4" id="KW-1185">Reference proteome</keyword>
<dbReference type="InterPro" id="IPR012337">
    <property type="entry name" value="RNaseH-like_sf"/>
</dbReference>
<dbReference type="EMBL" id="SMOL01000044">
    <property type="protein sequence ID" value="KAB2634602.1"/>
    <property type="molecule type" value="Genomic_DNA"/>
</dbReference>
<dbReference type="PANTHER" id="PTHR47723:SF24">
    <property type="entry name" value="RNASE H TYPE-1 DOMAIN-CONTAINING PROTEIN"/>
    <property type="match status" value="1"/>
</dbReference>
<dbReference type="GO" id="GO:0004386">
    <property type="term" value="F:helicase activity"/>
    <property type="evidence" value="ECO:0007669"/>
    <property type="project" value="UniProtKB-KW"/>
</dbReference>
<dbReference type="EMBL" id="SMOL01000357">
    <property type="protein sequence ID" value="KAB2620156.1"/>
    <property type="molecule type" value="Genomic_DNA"/>
</dbReference>
<keyword evidence="3" id="KW-0067">ATP-binding</keyword>
<gene>
    <name evidence="3" type="ORF">D8674_041776</name>
    <name evidence="2" type="ORF">D8674_041781</name>
</gene>
<evidence type="ECO:0000313" key="3">
    <source>
        <dbReference type="EMBL" id="KAB2634602.1"/>
    </source>
</evidence>
<reference evidence="3 4" key="2">
    <citation type="submission" date="2019-11" db="EMBL/GenBank/DDBJ databases">
        <title>A de novo genome assembly of a pear dwarfing rootstock.</title>
        <authorList>
            <person name="Wang F."/>
            <person name="Wang J."/>
            <person name="Li S."/>
            <person name="Zhang Y."/>
            <person name="Fang M."/>
            <person name="Ma L."/>
            <person name="Zhao Y."/>
            <person name="Jiang S."/>
        </authorList>
    </citation>
    <scope>NUCLEOTIDE SEQUENCE [LARGE SCALE GENOMIC DNA]</scope>
    <source>
        <strain evidence="3">S2</strain>
        <tissue evidence="3">Leaf</tissue>
    </source>
</reference>
<dbReference type="InterPro" id="IPR053151">
    <property type="entry name" value="RNase_H-like"/>
</dbReference>
<dbReference type="Gene3D" id="3.30.420.10">
    <property type="entry name" value="Ribonuclease H-like superfamily/Ribonuclease H"/>
    <property type="match status" value="1"/>
</dbReference>
<dbReference type="GO" id="GO:0003676">
    <property type="term" value="F:nucleic acid binding"/>
    <property type="evidence" value="ECO:0007669"/>
    <property type="project" value="InterPro"/>
</dbReference>
<sequence length="125" mass="13551">MWIAPTPHFFKINVDGAWMAPLHAKVGVIIRDSDGLLIGGEAKSLVRASFEGTEAEAILEGMKLAPKHHIDHAIIESNSKAAIDTLSICLCNGSWRIFPIVKVIPPSLVMVLSRDGLPCPPVNEF</sequence>
<keyword evidence="3" id="KW-0378">Hydrolase</keyword>
<feature type="domain" description="RNase H type-1" evidence="1">
    <location>
        <begin position="13"/>
        <end position="86"/>
    </location>
</feature>
<dbReference type="InterPro" id="IPR044730">
    <property type="entry name" value="RNase_H-like_dom_plant"/>
</dbReference>
<dbReference type="InterPro" id="IPR036397">
    <property type="entry name" value="RNaseH_sf"/>
</dbReference>
<dbReference type="AlphaFoldDB" id="A0A5N5I851"/>
<protein>
    <submittedName>
        <fullName evidence="3">Pre-mRNA-processing ATP-dependent RNA helicase PRP5-like</fullName>
    </submittedName>
</protein>
<name>A0A5N5I851_9ROSA</name>
<accession>A0A5N5I851</accession>
<dbReference type="Pfam" id="PF13456">
    <property type="entry name" value="RVT_3"/>
    <property type="match status" value="1"/>
</dbReference>
<keyword evidence="3" id="KW-0347">Helicase</keyword>
<evidence type="ECO:0000313" key="4">
    <source>
        <dbReference type="Proteomes" id="UP000327157"/>
    </source>
</evidence>
<dbReference type="CDD" id="cd06222">
    <property type="entry name" value="RNase_H_like"/>
    <property type="match status" value="1"/>
</dbReference>
<dbReference type="Proteomes" id="UP000327157">
    <property type="component" value="Unassembled WGS sequence"/>
</dbReference>
<organism evidence="3 4">
    <name type="scientific">Pyrus ussuriensis x Pyrus communis</name>
    <dbReference type="NCBI Taxonomy" id="2448454"/>
    <lineage>
        <taxon>Eukaryota</taxon>
        <taxon>Viridiplantae</taxon>
        <taxon>Streptophyta</taxon>
        <taxon>Embryophyta</taxon>
        <taxon>Tracheophyta</taxon>
        <taxon>Spermatophyta</taxon>
        <taxon>Magnoliopsida</taxon>
        <taxon>eudicotyledons</taxon>
        <taxon>Gunneridae</taxon>
        <taxon>Pentapetalae</taxon>
        <taxon>rosids</taxon>
        <taxon>fabids</taxon>
        <taxon>Rosales</taxon>
        <taxon>Rosaceae</taxon>
        <taxon>Amygdaloideae</taxon>
        <taxon>Maleae</taxon>
        <taxon>Pyrus</taxon>
    </lineage>
</organism>
<proteinExistence type="predicted"/>
<reference evidence="3 4" key="1">
    <citation type="submission" date="2019-09" db="EMBL/GenBank/DDBJ databases">
        <authorList>
            <person name="Ou C."/>
        </authorList>
    </citation>
    <scope>NUCLEOTIDE SEQUENCE [LARGE SCALE GENOMIC DNA]</scope>
    <source>
        <strain evidence="3">S2</strain>
        <tissue evidence="3">Leaf</tissue>
    </source>
</reference>
<dbReference type="SUPFAM" id="SSF53098">
    <property type="entry name" value="Ribonuclease H-like"/>
    <property type="match status" value="1"/>
</dbReference>
<dbReference type="InterPro" id="IPR002156">
    <property type="entry name" value="RNaseH_domain"/>
</dbReference>
<comment type="caution">
    <text evidence="3">The sequence shown here is derived from an EMBL/GenBank/DDBJ whole genome shotgun (WGS) entry which is preliminary data.</text>
</comment>
<dbReference type="OrthoDB" id="1166390at2759"/>
<evidence type="ECO:0000313" key="2">
    <source>
        <dbReference type="EMBL" id="KAB2620156.1"/>
    </source>
</evidence>
<dbReference type="PANTHER" id="PTHR47723">
    <property type="entry name" value="OS05G0353850 PROTEIN"/>
    <property type="match status" value="1"/>
</dbReference>
<evidence type="ECO:0000259" key="1">
    <source>
        <dbReference type="Pfam" id="PF13456"/>
    </source>
</evidence>
<keyword evidence="3" id="KW-0547">Nucleotide-binding</keyword>
<dbReference type="GO" id="GO:0004523">
    <property type="term" value="F:RNA-DNA hybrid ribonuclease activity"/>
    <property type="evidence" value="ECO:0007669"/>
    <property type="project" value="InterPro"/>
</dbReference>